<feature type="domain" description="YHS" evidence="1">
    <location>
        <begin position="48"/>
        <end position="83"/>
    </location>
</feature>
<dbReference type="PROSITE" id="PS51257">
    <property type="entry name" value="PROKAR_LIPOPROTEIN"/>
    <property type="match status" value="1"/>
</dbReference>
<dbReference type="RefSeq" id="WP_153664460.1">
    <property type="nucleotide sequence ID" value="NZ_JAAIKR010000007.1"/>
</dbReference>
<dbReference type="NCBIfam" id="NF041384">
    <property type="entry name" value="YHS_seleno_dom"/>
    <property type="match status" value="1"/>
</dbReference>
<evidence type="ECO:0000259" key="1">
    <source>
        <dbReference type="Pfam" id="PF04945"/>
    </source>
</evidence>
<dbReference type="EMBL" id="JAAIKR010000007">
    <property type="protein sequence ID" value="MBR9728058.1"/>
    <property type="molecule type" value="Genomic_DNA"/>
</dbReference>
<keyword evidence="3" id="KW-1185">Reference proteome</keyword>
<evidence type="ECO:0000313" key="3">
    <source>
        <dbReference type="Proteomes" id="UP000811844"/>
    </source>
</evidence>
<name>A0ABS5I2L2_9GAMM</name>
<protein>
    <submittedName>
        <fullName evidence="2">YHS domain-containing protein</fullName>
    </submittedName>
</protein>
<dbReference type="Proteomes" id="UP000811844">
    <property type="component" value="Unassembled WGS sequence"/>
</dbReference>
<evidence type="ECO:0000313" key="2">
    <source>
        <dbReference type="EMBL" id="MBR9728058.1"/>
    </source>
</evidence>
<proteinExistence type="predicted"/>
<gene>
    <name evidence="2" type="ORF">G3R48_08690</name>
</gene>
<reference evidence="2 3" key="1">
    <citation type="submission" date="2020-02" db="EMBL/GenBank/DDBJ databases">
        <title>Shewanella WXL01 sp. nov., a marine bacterium isolated from green algae in Luhuitou Fringing Reef (Northern South China Sea).</title>
        <authorList>
            <person name="Wang X."/>
        </authorList>
    </citation>
    <scope>NUCLEOTIDE SEQUENCE [LARGE SCALE GENOMIC DNA]</scope>
    <source>
        <strain evidence="2 3">MCCC 1A01895</strain>
    </source>
</reference>
<sequence length="146" mass="16570">MKKLALGLFALILMGCTSIDKQPVYNDAGNAIEGYDVVAYFSDNQAKKGLAQFSSDYKGAKWLFSSKAHKALFDTNPEQYMPQYGGYCAYAMSSGFVVSVDPQAFTVYQDKLYLNYSLSVRKNWLKRKQQYIKEADAHWLDKINSQ</sequence>
<organism evidence="2 3">
    <name type="scientific">Shewanella intestini</name>
    <dbReference type="NCBI Taxonomy" id="2017544"/>
    <lineage>
        <taxon>Bacteria</taxon>
        <taxon>Pseudomonadati</taxon>
        <taxon>Pseudomonadota</taxon>
        <taxon>Gammaproteobacteria</taxon>
        <taxon>Alteromonadales</taxon>
        <taxon>Shewanellaceae</taxon>
        <taxon>Shewanella</taxon>
    </lineage>
</organism>
<accession>A0ABS5I2L2</accession>
<dbReference type="InterPro" id="IPR007029">
    <property type="entry name" value="YHS_dom"/>
</dbReference>
<dbReference type="Pfam" id="PF04945">
    <property type="entry name" value="YHS"/>
    <property type="match status" value="1"/>
</dbReference>
<comment type="caution">
    <text evidence="2">The sequence shown here is derived from an EMBL/GenBank/DDBJ whole genome shotgun (WGS) entry which is preliminary data.</text>
</comment>